<evidence type="ECO:0000313" key="1">
    <source>
        <dbReference type="EMBL" id="RNA07238.1"/>
    </source>
</evidence>
<sequence>MEEIFSGLEFECSLLKSVIEDSNLSSTQIVDNFAQNLFQEIQNANNSLGEYMSVQDSCRVIGETFKRMKNSLERTEAQVVADIPKLSIRHQREVVKFWSHASKFFEKIIGMISEAFSWLVKNVRNGLRWVKNKITTIYDYLVSLFNYLHD</sequence>
<proteinExistence type="predicted"/>
<dbReference type="EMBL" id="REGN01007114">
    <property type="protein sequence ID" value="RNA07238.1"/>
    <property type="molecule type" value="Genomic_DNA"/>
</dbReference>
<evidence type="ECO:0000313" key="2">
    <source>
        <dbReference type="Proteomes" id="UP000276133"/>
    </source>
</evidence>
<comment type="caution">
    <text evidence="1">The sequence shown here is derived from an EMBL/GenBank/DDBJ whole genome shotgun (WGS) entry which is preliminary data.</text>
</comment>
<dbReference type="AlphaFoldDB" id="A0A3M7Q8G9"/>
<accession>A0A3M7Q8G9</accession>
<reference evidence="1 2" key="1">
    <citation type="journal article" date="2018" name="Sci. Rep.">
        <title>Genomic signatures of local adaptation to the degree of environmental predictability in rotifers.</title>
        <authorList>
            <person name="Franch-Gras L."/>
            <person name="Hahn C."/>
            <person name="Garcia-Roger E.M."/>
            <person name="Carmona M.J."/>
            <person name="Serra M."/>
            <person name="Gomez A."/>
        </authorList>
    </citation>
    <scope>NUCLEOTIDE SEQUENCE [LARGE SCALE GENOMIC DNA]</scope>
    <source>
        <strain evidence="1">HYR1</strain>
    </source>
</reference>
<protein>
    <submittedName>
        <fullName evidence="1">Uncharacterized protein</fullName>
    </submittedName>
</protein>
<name>A0A3M7Q8G9_BRAPC</name>
<gene>
    <name evidence="1" type="ORF">BpHYR1_025272</name>
</gene>
<keyword evidence="2" id="KW-1185">Reference proteome</keyword>
<organism evidence="1 2">
    <name type="scientific">Brachionus plicatilis</name>
    <name type="common">Marine rotifer</name>
    <name type="synonym">Brachionus muelleri</name>
    <dbReference type="NCBI Taxonomy" id="10195"/>
    <lineage>
        <taxon>Eukaryota</taxon>
        <taxon>Metazoa</taxon>
        <taxon>Spiralia</taxon>
        <taxon>Gnathifera</taxon>
        <taxon>Rotifera</taxon>
        <taxon>Eurotatoria</taxon>
        <taxon>Monogononta</taxon>
        <taxon>Pseudotrocha</taxon>
        <taxon>Ploima</taxon>
        <taxon>Brachionidae</taxon>
        <taxon>Brachionus</taxon>
    </lineage>
</organism>
<dbReference type="Proteomes" id="UP000276133">
    <property type="component" value="Unassembled WGS sequence"/>
</dbReference>